<dbReference type="OrthoDB" id="6418165at2759"/>
<dbReference type="PANTHER" id="PTHR12236:SF79">
    <property type="entry name" value="CUTICULAR PROTEIN 50CB-RELATED"/>
    <property type="match status" value="1"/>
</dbReference>
<dbReference type="PROSITE" id="PS51155">
    <property type="entry name" value="CHIT_BIND_RR_2"/>
    <property type="match status" value="1"/>
</dbReference>
<feature type="signal peptide" evidence="3">
    <location>
        <begin position="1"/>
        <end position="15"/>
    </location>
</feature>
<dbReference type="GO" id="GO:0042302">
    <property type="term" value="F:structural constituent of cuticle"/>
    <property type="evidence" value="ECO:0007669"/>
    <property type="project" value="UniProtKB-UniRule"/>
</dbReference>
<evidence type="ECO:0000256" key="1">
    <source>
        <dbReference type="ARBA" id="ARBA00022460"/>
    </source>
</evidence>
<organism evidence="4 5">
    <name type="scientific">Amphibalanus amphitrite</name>
    <name type="common">Striped barnacle</name>
    <name type="synonym">Balanus amphitrite</name>
    <dbReference type="NCBI Taxonomy" id="1232801"/>
    <lineage>
        <taxon>Eukaryota</taxon>
        <taxon>Metazoa</taxon>
        <taxon>Ecdysozoa</taxon>
        <taxon>Arthropoda</taxon>
        <taxon>Crustacea</taxon>
        <taxon>Multicrustacea</taxon>
        <taxon>Cirripedia</taxon>
        <taxon>Thoracica</taxon>
        <taxon>Thoracicalcarea</taxon>
        <taxon>Balanomorpha</taxon>
        <taxon>Balanoidea</taxon>
        <taxon>Balanidae</taxon>
        <taxon>Amphibalaninae</taxon>
        <taxon>Amphibalanus</taxon>
    </lineage>
</organism>
<protein>
    <submittedName>
        <fullName evidence="4">Adult-specific cuticular protein ACP-20</fullName>
    </submittedName>
</protein>
<accession>A0A6A4X3H0</accession>
<name>A0A6A4X3H0_AMPAM</name>
<reference evidence="4 5" key="1">
    <citation type="submission" date="2019-07" db="EMBL/GenBank/DDBJ databases">
        <title>Draft genome assembly of a fouling barnacle, Amphibalanus amphitrite (Darwin, 1854): The first reference genome for Thecostraca.</title>
        <authorList>
            <person name="Kim W."/>
        </authorList>
    </citation>
    <scope>NUCLEOTIDE SEQUENCE [LARGE SCALE GENOMIC DNA]</scope>
    <source>
        <strain evidence="4">SNU_AA5</strain>
        <tissue evidence="4">Soma without cirri and trophi</tissue>
    </source>
</reference>
<dbReference type="GO" id="GO:0005615">
    <property type="term" value="C:extracellular space"/>
    <property type="evidence" value="ECO:0007669"/>
    <property type="project" value="TreeGrafter"/>
</dbReference>
<comment type="caution">
    <text evidence="4">The sequence shown here is derived from an EMBL/GenBank/DDBJ whole genome shotgun (WGS) entry which is preliminary data.</text>
</comment>
<dbReference type="AlphaFoldDB" id="A0A6A4X3H0"/>
<dbReference type="EMBL" id="VIIS01000297">
    <property type="protein sequence ID" value="KAF0310630.1"/>
    <property type="molecule type" value="Genomic_DNA"/>
</dbReference>
<dbReference type="Proteomes" id="UP000440578">
    <property type="component" value="Unassembled WGS sequence"/>
</dbReference>
<keyword evidence="5" id="KW-1185">Reference proteome</keyword>
<keyword evidence="1 2" id="KW-0193">Cuticle</keyword>
<dbReference type="PANTHER" id="PTHR12236">
    <property type="entry name" value="STRUCTURAL CONTITUENT OF CUTICLE"/>
    <property type="match status" value="1"/>
</dbReference>
<proteinExistence type="predicted"/>
<keyword evidence="3" id="KW-0732">Signal</keyword>
<evidence type="ECO:0000256" key="2">
    <source>
        <dbReference type="PROSITE-ProRule" id="PRU00497"/>
    </source>
</evidence>
<evidence type="ECO:0000313" key="4">
    <source>
        <dbReference type="EMBL" id="KAF0310630.1"/>
    </source>
</evidence>
<evidence type="ECO:0000256" key="3">
    <source>
        <dbReference type="SAM" id="SignalP"/>
    </source>
</evidence>
<evidence type="ECO:0000313" key="5">
    <source>
        <dbReference type="Proteomes" id="UP000440578"/>
    </source>
</evidence>
<dbReference type="Pfam" id="PF00379">
    <property type="entry name" value="Chitin_bind_4"/>
    <property type="match status" value="1"/>
</dbReference>
<dbReference type="InterPro" id="IPR051217">
    <property type="entry name" value="Insect_Cuticle_Struc_Prot"/>
</dbReference>
<feature type="chain" id="PRO_5025355285" evidence="3">
    <location>
        <begin position="16"/>
        <end position="146"/>
    </location>
</feature>
<dbReference type="InterPro" id="IPR000618">
    <property type="entry name" value="Insect_cuticle"/>
</dbReference>
<gene>
    <name evidence="4" type="primary">ACP20_11</name>
    <name evidence="4" type="ORF">FJT64_018425</name>
</gene>
<sequence>MQLLVLAALVAVATAGAPIAHGKVGIVAQDYYEPRPYHFQYAVDDPDYGPMMAQAEESNGNGLTEGYYTVNLPDGRTQHVKYVVDGYNGFNAEVSYAGLAAHPQVPKGIAQPVYGGHALRPIVGKALVAKPVISKAVVAKPLIGLH</sequence>
<dbReference type="GO" id="GO:0031012">
    <property type="term" value="C:extracellular matrix"/>
    <property type="evidence" value="ECO:0007669"/>
    <property type="project" value="TreeGrafter"/>
</dbReference>